<proteinExistence type="predicted"/>
<keyword evidence="1" id="KW-0732">Signal</keyword>
<reference evidence="3" key="5">
    <citation type="journal article" date="2021" name="G3 (Bethesda)">
        <title>Aegilops tauschii genome assembly Aet v5.0 features greater sequence contiguity and improved annotation.</title>
        <authorList>
            <person name="Wang L."/>
            <person name="Zhu T."/>
            <person name="Rodriguez J.C."/>
            <person name="Deal K.R."/>
            <person name="Dubcovsky J."/>
            <person name="McGuire P.E."/>
            <person name="Lux T."/>
            <person name="Spannagl M."/>
            <person name="Mayer K.F.X."/>
            <person name="Baldrich P."/>
            <person name="Meyers B.C."/>
            <person name="Huo N."/>
            <person name="Gu Y.Q."/>
            <person name="Zhou H."/>
            <person name="Devos K.M."/>
            <person name="Bennetzen J.L."/>
            <person name="Unver T."/>
            <person name="Budak H."/>
            <person name="Gulick P.J."/>
            <person name="Galiba G."/>
            <person name="Kalapos B."/>
            <person name="Nelson D.R."/>
            <person name="Li P."/>
            <person name="You F.M."/>
            <person name="Luo M.C."/>
            <person name="Dvorak J."/>
        </authorList>
    </citation>
    <scope>NUCLEOTIDE SEQUENCE [LARGE SCALE GENOMIC DNA]</scope>
    <source>
        <strain evidence="3">cv. AL8/78</strain>
    </source>
</reference>
<dbReference type="InterPro" id="IPR004314">
    <property type="entry name" value="Neprosin"/>
</dbReference>
<name>A0A453MJ77_AEGTS</name>
<feature type="chain" id="PRO_5019530164" description="Neprosin PEP catalytic domain-containing protein" evidence="1">
    <location>
        <begin position="27"/>
        <end position="407"/>
    </location>
</feature>
<evidence type="ECO:0000313" key="3">
    <source>
        <dbReference type="EnsemblPlants" id="AET5Gv21210000.2"/>
    </source>
</evidence>
<evidence type="ECO:0000259" key="2">
    <source>
        <dbReference type="PROSITE" id="PS52045"/>
    </source>
</evidence>
<dbReference type="PROSITE" id="PS52045">
    <property type="entry name" value="NEPROSIN_PEP_CD"/>
    <property type="match status" value="1"/>
</dbReference>
<organism evidence="3 4">
    <name type="scientific">Aegilops tauschii subsp. strangulata</name>
    <name type="common">Goatgrass</name>
    <dbReference type="NCBI Taxonomy" id="200361"/>
    <lineage>
        <taxon>Eukaryota</taxon>
        <taxon>Viridiplantae</taxon>
        <taxon>Streptophyta</taxon>
        <taxon>Embryophyta</taxon>
        <taxon>Tracheophyta</taxon>
        <taxon>Spermatophyta</taxon>
        <taxon>Magnoliopsida</taxon>
        <taxon>Liliopsida</taxon>
        <taxon>Poales</taxon>
        <taxon>Poaceae</taxon>
        <taxon>BOP clade</taxon>
        <taxon>Pooideae</taxon>
        <taxon>Triticodae</taxon>
        <taxon>Triticeae</taxon>
        <taxon>Triticinae</taxon>
        <taxon>Aegilops</taxon>
    </lineage>
</organism>
<reference evidence="4" key="2">
    <citation type="journal article" date="2017" name="Nat. Plants">
        <title>The Aegilops tauschii genome reveals multiple impacts of transposons.</title>
        <authorList>
            <person name="Zhao G."/>
            <person name="Zou C."/>
            <person name="Li K."/>
            <person name="Wang K."/>
            <person name="Li T."/>
            <person name="Gao L."/>
            <person name="Zhang X."/>
            <person name="Wang H."/>
            <person name="Yang Z."/>
            <person name="Liu X."/>
            <person name="Jiang W."/>
            <person name="Mao L."/>
            <person name="Kong X."/>
            <person name="Jiao Y."/>
            <person name="Jia J."/>
        </authorList>
    </citation>
    <scope>NUCLEOTIDE SEQUENCE [LARGE SCALE GENOMIC DNA]</scope>
    <source>
        <strain evidence="4">cv. AL8/78</strain>
    </source>
</reference>
<keyword evidence="4" id="KW-1185">Reference proteome</keyword>
<dbReference type="InterPro" id="IPR025521">
    <property type="entry name" value="Neprosin_propep"/>
</dbReference>
<dbReference type="AlphaFoldDB" id="A0A453MJ77"/>
<dbReference type="Gene3D" id="3.90.1320.10">
    <property type="entry name" value="Outer-capsid protein sigma 3, large lobe"/>
    <property type="match status" value="1"/>
</dbReference>
<protein>
    <recommendedName>
        <fullName evidence="2">Neprosin PEP catalytic domain-containing protein</fullName>
    </recommendedName>
</protein>
<dbReference type="PANTHER" id="PTHR31589:SF231">
    <property type="entry name" value="OS01G0973100 PROTEIN"/>
    <property type="match status" value="1"/>
</dbReference>
<dbReference type="PANTHER" id="PTHR31589">
    <property type="entry name" value="PROTEIN, PUTATIVE (DUF239)-RELATED-RELATED"/>
    <property type="match status" value="1"/>
</dbReference>
<feature type="domain" description="Neprosin PEP catalytic" evidence="2">
    <location>
        <begin position="159"/>
        <end position="407"/>
    </location>
</feature>
<dbReference type="InterPro" id="IPR053168">
    <property type="entry name" value="Glutamic_endopeptidase"/>
</dbReference>
<dbReference type="Pfam" id="PF14365">
    <property type="entry name" value="Neprosin_AP"/>
    <property type="match status" value="1"/>
</dbReference>
<evidence type="ECO:0000313" key="4">
    <source>
        <dbReference type="Proteomes" id="UP000015105"/>
    </source>
</evidence>
<reference evidence="3" key="3">
    <citation type="journal article" date="2017" name="Nature">
        <title>Genome sequence of the progenitor of the wheat D genome Aegilops tauschii.</title>
        <authorList>
            <person name="Luo M.C."/>
            <person name="Gu Y.Q."/>
            <person name="Puiu D."/>
            <person name="Wang H."/>
            <person name="Twardziok S.O."/>
            <person name="Deal K.R."/>
            <person name="Huo N."/>
            <person name="Zhu T."/>
            <person name="Wang L."/>
            <person name="Wang Y."/>
            <person name="McGuire P.E."/>
            <person name="Liu S."/>
            <person name="Long H."/>
            <person name="Ramasamy R.K."/>
            <person name="Rodriguez J.C."/>
            <person name="Van S.L."/>
            <person name="Yuan L."/>
            <person name="Wang Z."/>
            <person name="Xia Z."/>
            <person name="Xiao L."/>
            <person name="Anderson O.D."/>
            <person name="Ouyang S."/>
            <person name="Liang Y."/>
            <person name="Zimin A.V."/>
            <person name="Pertea G."/>
            <person name="Qi P."/>
            <person name="Bennetzen J.L."/>
            <person name="Dai X."/>
            <person name="Dawson M.W."/>
            <person name="Muller H.G."/>
            <person name="Kugler K."/>
            <person name="Rivarola-Duarte L."/>
            <person name="Spannagl M."/>
            <person name="Mayer K.F.X."/>
            <person name="Lu F.H."/>
            <person name="Bevan M.W."/>
            <person name="Leroy P."/>
            <person name="Li P."/>
            <person name="You F.M."/>
            <person name="Sun Q."/>
            <person name="Liu Z."/>
            <person name="Lyons E."/>
            <person name="Wicker T."/>
            <person name="Salzberg S.L."/>
            <person name="Devos K.M."/>
            <person name="Dvorak J."/>
        </authorList>
    </citation>
    <scope>NUCLEOTIDE SEQUENCE [LARGE SCALE GENOMIC DNA]</scope>
    <source>
        <strain evidence="3">cv. AL8/78</strain>
    </source>
</reference>
<feature type="signal peptide" evidence="1">
    <location>
        <begin position="1"/>
        <end position="26"/>
    </location>
</feature>
<dbReference type="Pfam" id="PF03080">
    <property type="entry name" value="Neprosin"/>
    <property type="match status" value="1"/>
</dbReference>
<evidence type="ECO:0000256" key="1">
    <source>
        <dbReference type="SAM" id="SignalP"/>
    </source>
</evidence>
<accession>A0A453MJ77</accession>
<dbReference type="Gramene" id="AET5Gv21210000.2">
    <property type="protein sequence ID" value="AET5Gv21210000.2"/>
    <property type="gene ID" value="AET5Gv21210000"/>
</dbReference>
<reference evidence="3" key="4">
    <citation type="submission" date="2019-03" db="UniProtKB">
        <authorList>
            <consortium name="EnsemblPlants"/>
        </authorList>
    </citation>
    <scope>IDENTIFICATION</scope>
</reference>
<reference evidence="4" key="1">
    <citation type="journal article" date="2014" name="Science">
        <title>Ancient hybridizations among the ancestral genomes of bread wheat.</title>
        <authorList>
            <consortium name="International Wheat Genome Sequencing Consortium,"/>
            <person name="Marcussen T."/>
            <person name="Sandve S.R."/>
            <person name="Heier L."/>
            <person name="Spannagl M."/>
            <person name="Pfeifer M."/>
            <person name="Jakobsen K.S."/>
            <person name="Wulff B.B."/>
            <person name="Steuernagel B."/>
            <person name="Mayer K.F."/>
            <person name="Olsen O.A."/>
        </authorList>
    </citation>
    <scope>NUCLEOTIDE SEQUENCE [LARGE SCALE GENOMIC DNA]</scope>
    <source>
        <strain evidence="4">cv. AL8/78</strain>
    </source>
</reference>
<dbReference type="Proteomes" id="UP000015105">
    <property type="component" value="Chromosome 5D"/>
</dbReference>
<sequence>MASTRACLVALVVALTFFFLEGLAAAVPVTPESTAQRRREVRSLLRRLNKPPVASIQSLDGDIIDCVHISKQPGFDHPLLKNHTIQPSYHPGGMYHESNIAPHHITQTWHQNGKCPKNTIPIRRTKEEDVLRANSIKTYGKKMPQSIANLDSINKPVIPNISTGHQHAIASAQVDNCHGTRASFNLWKPTIARANDFSLTQLWITGGSYSGNDLNTIEAGWQVYPGLYRDRNTRLFIYWTRDAYQTTGCYNLHCSGFIQTDNQITLGGSISPTSTYGGAQYDIDILVWKDKVGGNWWLQVGGYYVGYWPSFIFTYLANSASSVQWGGEVFSPDVGQTSTQMGSGHFPNEGFRQASYIRNIQVVDSSNSLILPSDVGLIAPQNNSYDVQGGVYESNWGTYIYYGGPGN</sequence>
<dbReference type="EnsemblPlants" id="AET5Gv21210000.2">
    <property type="protein sequence ID" value="AET5Gv21210000.2"/>
    <property type="gene ID" value="AET5Gv21210000"/>
</dbReference>